<dbReference type="GO" id="GO:0005506">
    <property type="term" value="F:iron ion binding"/>
    <property type="evidence" value="ECO:0007669"/>
    <property type="project" value="InterPro"/>
</dbReference>
<dbReference type="InterPro" id="IPR006620">
    <property type="entry name" value="Pro_4_hyd_alph"/>
</dbReference>
<evidence type="ECO:0000256" key="4">
    <source>
        <dbReference type="ARBA" id="ARBA00023002"/>
    </source>
</evidence>
<dbReference type="PROSITE" id="PS51471">
    <property type="entry name" value="FE2OG_OXY"/>
    <property type="match status" value="1"/>
</dbReference>
<organism evidence="8 9">
    <name type="scientific">Thecamonas trahens ATCC 50062</name>
    <dbReference type="NCBI Taxonomy" id="461836"/>
    <lineage>
        <taxon>Eukaryota</taxon>
        <taxon>Apusozoa</taxon>
        <taxon>Apusomonadida</taxon>
        <taxon>Apusomonadidae</taxon>
        <taxon>Thecamonas</taxon>
    </lineage>
</organism>
<dbReference type="eggNOG" id="KOG1591">
    <property type="taxonomic scope" value="Eukaryota"/>
</dbReference>
<evidence type="ECO:0000259" key="7">
    <source>
        <dbReference type="PROSITE" id="PS51471"/>
    </source>
</evidence>
<dbReference type="PANTHER" id="PTHR10869">
    <property type="entry name" value="PROLYL 4-HYDROXYLASE ALPHA SUBUNIT"/>
    <property type="match status" value="1"/>
</dbReference>
<dbReference type="RefSeq" id="XP_013760166.1">
    <property type="nucleotide sequence ID" value="XM_013904712.1"/>
</dbReference>
<dbReference type="STRING" id="461836.A0A0L0D6F2"/>
<accession>A0A0L0D6F2</accession>
<protein>
    <submittedName>
        <fullName evidence="8">Proly 4-hydroxylase</fullName>
    </submittedName>
</protein>
<keyword evidence="3" id="KW-0223">Dioxygenase</keyword>
<name>A0A0L0D6F2_THETB</name>
<evidence type="ECO:0000256" key="6">
    <source>
        <dbReference type="SAM" id="MobiDB-lite"/>
    </source>
</evidence>
<evidence type="ECO:0000256" key="2">
    <source>
        <dbReference type="ARBA" id="ARBA00022723"/>
    </source>
</evidence>
<feature type="region of interest" description="Disordered" evidence="6">
    <location>
        <begin position="1"/>
        <end position="25"/>
    </location>
</feature>
<evidence type="ECO:0000256" key="1">
    <source>
        <dbReference type="ARBA" id="ARBA00001961"/>
    </source>
</evidence>
<gene>
    <name evidence="8" type="ORF">AMSG_03324</name>
</gene>
<sequence length="300" mass="33302">MGSGQASPSSCASRPRTCPQPVPGGRLAAAIDPAAGQGPPTNVFMVPADEFFFWPGLYKGHRTTVAGIVGAGGAPVVIETVSLEPRVFILDNIISEEQMEVIKGAVRHEMQRSAMYTPTDDGTHYDEYSNGRTSSQAWYKQRHPLTEQLYDNIAALTKTRQNLAFGMQVINYGPAQHYEAHYDYFDPSMYPGESQFQNGRNRMITVLFYMNDVEEGGHTAFPRGDDYYGLNGVITDYSDCEHGVSVAPKKGRAVMFYSLKALGHMNGALDRYSLHSGCDVLKGEKWAANRWIWNKPFPQQ</sequence>
<dbReference type="InterPro" id="IPR045054">
    <property type="entry name" value="P4HA-like"/>
</dbReference>
<dbReference type="GO" id="GO:0004656">
    <property type="term" value="F:procollagen-proline 4-dioxygenase activity"/>
    <property type="evidence" value="ECO:0007669"/>
    <property type="project" value="TreeGrafter"/>
</dbReference>
<dbReference type="Gene3D" id="2.60.120.620">
    <property type="entry name" value="q2cbj1_9rhob like domain"/>
    <property type="match status" value="1"/>
</dbReference>
<dbReference type="PANTHER" id="PTHR10869:SF246">
    <property type="entry name" value="TRANSMEMBRANE PROLYL 4-HYDROXYLASE"/>
    <property type="match status" value="1"/>
</dbReference>
<dbReference type="Pfam" id="PF13640">
    <property type="entry name" value="2OG-FeII_Oxy_3"/>
    <property type="match status" value="1"/>
</dbReference>
<comment type="cofactor">
    <cofactor evidence="1">
        <name>L-ascorbate</name>
        <dbReference type="ChEBI" id="CHEBI:38290"/>
    </cofactor>
</comment>
<evidence type="ECO:0000256" key="3">
    <source>
        <dbReference type="ARBA" id="ARBA00022964"/>
    </source>
</evidence>
<dbReference type="OMA" id="PRAIYFP"/>
<keyword evidence="4" id="KW-0560">Oxidoreductase</keyword>
<feature type="domain" description="Fe2OG dioxygenase" evidence="7">
    <location>
        <begin position="163"/>
        <end position="300"/>
    </location>
</feature>
<dbReference type="EMBL" id="GL349444">
    <property type="protein sequence ID" value="KNC46893.1"/>
    <property type="molecule type" value="Genomic_DNA"/>
</dbReference>
<dbReference type="InterPro" id="IPR005123">
    <property type="entry name" value="Oxoglu/Fe-dep_dioxygenase_dom"/>
</dbReference>
<dbReference type="AlphaFoldDB" id="A0A0L0D6F2"/>
<evidence type="ECO:0000313" key="9">
    <source>
        <dbReference type="Proteomes" id="UP000054408"/>
    </source>
</evidence>
<proteinExistence type="predicted"/>
<keyword evidence="5" id="KW-0408">Iron</keyword>
<feature type="compositionally biased region" description="Polar residues" evidence="6">
    <location>
        <begin position="1"/>
        <end position="12"/>
    </location>
</feature>
<dbReference type="OrthoDB" id="420380at2759"/>
<dbReference type="InterPro" id="IPR044862">
    <property type="entry name" value="Pro_4_hyd_alph_FE2OG_OXY"/>
</dbReference>
<keyword evidence="2" id="KW-0479">Metal-binding</keyword>
<dbReference type="GO" id="GO:0031418">
    <property type="term" value="F:L-ascorbic acid binding"/>
    <property type="evidence" value="ECO:0007669"/>
    <property type="project" value="InterPro"/>
</dbReference>
<reference evidence="8 9" key="1">
    <citation type="submission" date="2010-05" db="EMBL/GenBank/DDBJ databases">
        <title>The Genome Sequence of Thecamonas trahens ATCC 50062.</title>
        <authorList>
            <consortium name="The Broad Institute Genome Sequencing Platform"/>
            <person name="Russ C."/>
            <person name="Cuomo C."/>
            <person name="Shea T."/>
            <person name="Young S.K."/>
            <person name="Zeng Q."/>
            <person name="Koehrsen M."/>
            <person name="Haas B."/>
            <person name="Borodovsky M."/>
            <person name="Guigo R."/>
            <person name="Alvarado L."/>
            <person name="Berlin A."/>
            <person name="Bochicchio J."/>
            <person name="Borenstein D."/>
            <person name="Chapman S."/>
            <person name="Chen Z."/>
            <person name="Freedman E."/>
            <person name="Gellesch M."/>
            <person name="Goldberg J."/>
            <person name="Griggs A."/>
            <person name="Gujja S."/>
            <person name="Heilman E."/>
            <person name="Heiman D."/>
            <person name="Hepburn T."/>
            <person name="Howarth C."/>
            <person name="Jen D."/>
            <person name="Larson L."/>
            <person name="Mehta T."/>
            <person name="Park D."/>
            <person name="Pearson M."/>
            <person name="Roberts A."/>
            <person name="Saif S."/>
            <person name="Shenoy N."/>
            <person name="Sisk P."/>
            <person name="Stolte C."/>
            <person name="Sykes S."/>
            <person name="Thomson T."/>
            <person name="Walk T."/>
            <person name="White J."/>
            <person name="Yandava C."/>
            <person name="Burger G."/>
            <person name="Gray M.W."/>
            <person name="Holland P.W.H."/>
            <person name="King N."/>
            <person name="Lang F.B.F."/>
            <person name="Roger A.J."/>
            <person name="Ruiz-Trillo I."/>
            <person name="Lander E."/>
            <person name="Nusbaum C."/>
        </authorList>
    </citation>
    <scope>NUCLEOTIDE SEQUENCE [LARGE SCALE GENOMIC DNA]</scope>
    <source>
        <strain evidence="8 9">ATCC 50062</strain>
    </source>
</reference>
<evidence type="ECO:0000313" key="8">
    <source>
        <dbReference type="EMBL" id="KNC46893.1"/>
    </source>
</evidence>
<evidence type="ECO:0000256" key="5">
    <source>
        <dbReference type="ARBA" id="ARBA00023004"/>
    </source>
</evidence>
<dbReference type="SMART" id="SM00702">
    <property type="entry name" value="P4Hc"/>
    <property type="match status" value="1"/>
</dbReference>
<dbReference type="GeneID" id="25562936"/>
<dbReference type="Proteomes" id="UP000054408">
    <property type="component" value="Unassembled WGS sequence"/>
</dbReference>
<keyword evidence="9" id="KW-1185">Reference proteome</keyword>
<dbReference type="GO" id="GO:0005783">
    <property type="term" value="C:endoplasmic reticulum"/>
    <property type="evidence" value="ECO:0007669"/>
    <property type="project" value="TreeGrafter"/>
</dbReference>